<name>A0A6A5Z2V0_9PLEO</name>
<feature type="compositionally biased region" description="Polar residues" evidence="1">
    <location>
        <begin position="35"/>
        <end position="52"/>
    </location>
</feature>
<keyword evidence="3" id="KW-1185">Reference proteome</keyword>
<accession>A0A6A5Z2V0</accession>
<reference evidence="2" key="1">
    <citation type="journal article" date="2020" name="Stud. Mycol.">
        <title>101 Dothideomycetes genomes: a test case for predicting lifestyles and emergence of pathogens.</title>
        <authorList>
            <person name="Haridas S."/>
            <person name="Albert R."/>
            <person name="Binder M."/>
            <person name="Bloem J."/>
            <person name="Labutti K."/>
            <person name="Salamov A."/>
            <person name="Andreopoulos B."/>
            <person name="Baker S."/>
            <person name="Barry K."/>
            <person name="Bills G."/>
            <person name="Bluhm B."/>
            <person name="Cannon C."/>
            <person name="Castanera R."/>
            <person name="Culley D."/>
            <person name="Daum C."/>
            <person name="Ezra D."/>
            <person name="Gonzalez J."/>
            <person name="Henrissat B."/>
            <person name="Kuo A."/>
            <person name="Liang C."/>
            <person name="Lipzen A."/>
            <person name="Lutzoni F."/>
            <person name="Magnuson J."/>
            <person name="Mondo S."/>
            <person name="Nolan M."/>
            <person name="Ohm R."/>
            <person name="Pangilinan J."/>
            <person name="Park H.-J."/>
            <person name="Ramirez L."/>
            <person name="Alfaro M."/>
            <person name="Sun H."/>
            <person name="Tritt A."/>
            <person name="Yoshinaga Y."/>
            <person name="Zwiers L.-H."/>
            <person name="Turgeon B."/>
            <person name="Goodwin S."/>
            <person name="Spatafora J."/>
            <person name="Crous P."/>
            <person name="Grigoriev I."/>
        </authorList>
    </citation>
    <scope>NUCLEOTIDE SEQUENCE</scope>
    <source>
        <strain evidence="2">CBS 627.86</strain>
    </source>
</reference>
<dbReference type="Gene3D" id="3.30.710.10">
    <property type="entry name" value="Potassium Channel Kv1.1, Chain A"/>
    <property type="match status" value="1"/>
</dbReference>
<dbReference type="EMBL" id="ML977328">
    <property type="protein sequence ID" value="KAF2113323.1"/>
    <property type="molecule type" value="Genomic_DNA"/>
</dbReference>
<dbReference type="OrthoDB" id="3800513at2759"/>
<evidence type="ECO:0000313" key="2">
    <source>
        <dbReference type="EMBL" id="KAF2113323.1"/>
    </source>
</evidence>
<feature type="region of interest" description="Disordered" evidence="1">
    <location>
        <begin position="1"/>
        <end position="58"/>
    </location>
</feature>
<evidence type="ECO:0000256" key="1">
    <source>
        <dbReference type="SAM" id="MobiDB-lite"/>
    </source>
</evidence>
<organism evidence="2 3">
    <name type="scientific">Lophiotrema nucula</name>
    <dbReference type="NCBI Taxonomy" id="690887"/>
    <lineage>
        <taxon>Eukaryota</taxon>
        <taxon>Fungi</taxon>
        <taxon>Dikarya</taxon>
        <taxon>Ascomycota</taxon>
        <taxon>Pezizomycotina</taxon>
        <taxon>Dothideomycetes</taxon>
        <taxon>Pleosporomycetidae</taxon>
        <taxon>Pleosporales</taxon>
        <taxon>Lophiotremataceae</taxon>
        <taxon>Lophiotrema</taxon>
    </lineage>
</organism>
<gene>
    <name evidence="2" type="ORF">BDV96DRAFT_648289</name>
</gene>
<dbReference type="InterPro" id="IPR011333">
    <property type="entry name" value="SKP1/BTB/POZ_sf"/>
</dbReference>
<protein>
    <recommendedName>
        <fullName evidence="4">BTB domain-containing protein</fullName>
    </recommendedName>
</protein>
<proteinExistence type="predicted"/>
<dbReference type="AlphaFoldDB" id="A0A6A5Z2V0"/>
<evidence type="ECO:0000313" key="3">
    <source>
        <dbReference type="Proteomes" id="UP000799770"/>
    </source>
</evidence>
<dbReference type="SUPFAM" id="SSF54695">
    <property type="entry name" value="POZ domain"/>
    <property type="match status" value="1"/>
</dbReference>
<feature type="compositionally biased region" description="Low complexity" evidence="1">
    <location>
        <begin position="10"/>
        <end position="24"/>
    </location>
</feature>
<sequence length="389" mass="43343">MAYRDTPVPSIRSNSSSSETGLSSPTFRCHPALVQQGNGNPSSTSGTPQAQTVPPRKDDTITTMMGLEEGLKQMGIDVATSEGIQRLKLFVGQLDEEKHIDDLLDATLPGESSQKSVLAGAEDGEVEVEDDSPLFQGHPILMQAVTDLLEKADKYVEKAEAKSAAETPKYINAPYTMNPYVKSMGTIIFHSELDGTCFFVHKAHLLLHSPTFYSHTVFNNTSTSSSLARKVFDLETDSHILRIVVNWLHYQQLPDQGNLDSDMLVKLAVVANTIQIPALHNILADVLFYRHDAVQFKTKTLEYIQHSAHQDRIQISETTLGMVYRFGPQGEKLKKLVSELLARRNGMGKEVWERWKSEVVKYVEGGYERVSKGEGPGYELSLENFLMRV</sequence>
<dbReference type="Proteomes" id="UP000799770">
    <property type="component" value="Unassembled WGS sequence"/>
</dbReference>
<evidence type="ECO:0008006" key="4">
    <source>
        <dbReference type="Google" id="ProtNLM"/>
    </source>
</evidence>